<gene>
    <name evidence="3" type="ORF">FOB26_27730</name>
</gene>
<dbReference type="RefSeq" id="WP_172874192.1">
    <property type="nucleotide sequence ID" value="NZ_JABRWL010000006.1"/>
</dbReference>
<dbReference type="PANTHER" id="PTHR33375:SF1">
    <property type="entry name" value="CHROMOSOME-PARTITIONING PROTEIN PARB-RELATED"/>
    <property type="match status" value="1"/>
</dbReference>
<sequence length="323" mass="35441">MPKPKTKELAEPPKPDVVHAPLTWIDIPEDRARHFDPEEAAALAPLIAATGLQHPIRVRAVGNRYRLVAGRKRLEAVRLLGWSAIPLTVSLAKSDEEARIEEVLENLARPKLKKLDRFQHLYELKAAYESLHPETKNGGDRKSETRVQGLDSDPDAPELFGFTKASAEKLGLSRSAIFAAVKIWRDLSDASRSRCAGTWLADHQAGLKQLAEQSHGDQAKALDILFAETPKATNVPDALAIIANGRALTHTERKVAAVTKTLKSLPGGSEIVAAQVNARLAELQKSIATMSKFLGGLKDDELDDVVIEHEDRIIASLKRRGRI</sequence>
<dbReference type="SUPFAM" id="SSF110849">
    <property type="entry name" value="ParB/Sulfiredoxin"/>
    <property type="match status" value="1"/>
</dbReference>
<dbReference type="AlphaFoldDB" id="A0AA44EQT9"/>
<keyword evidence="4" id="KW-1185">Reference proteome</keyword>
<dbReference type="Proteomes" id="UP001155820">
    <property type="component" value="Unassembled WGS sequence"/>
</dbReference>
<dbReference type="InterPro" id="IPR003115">
    <property type="entry name" value="ParB_N"/>
</dbReference>
<proteinExistence type="predicted"/>
<feature type="domain" description="ParB-like N-terminal" evidence="2">
    <location>
        <begin position="18"/>
        <end position="107"/>
    </location>
</feature>
<dbReference type="PANTHER" id="PTHR33375">
    <property type="entry name" value="CHROMOSOME-PARTITIONING PROTEIN PARB-RELATED"/>
    <property type="match status" value="1"/>
</dbReference>
<evidence type="ECO:0000313" key="4">
    <source>
        <dbReference type="Proteomes" id="UP001155820"/>
    </source>
</evidence>
<dbReference type="SMART" id="SM00470">
    <property type="entry name" value="ParB"/>
    <property type="match status" value="1"/>
</dbReference>
<feature type="compositionally biased region" description="Basic and acidic residues" evidence="1">
    <location>
        <begin position="133"/>
        <end position="145"/>
    </location>
</feature>
<dbReference type="GO" id="GO:0007059">
    <property type="term" value="P:chromosome segregation"/>
    <property type="evidence" value="ECO:0007669"/>
    <property type="project" value="TreeGrafter"/>
</dbReference>
<dbReference type="EMBL" id="JABRWM010000006">
    <property type="protein sequence ID" value="NRF22848.1"/>
    <property type="molecule type" value="Genomic_DNA"/>
</dbReference>
<name>A0AA44EQT9_9HYPH</name>
<evidence type="ECO:0000259" key="2">
    <source>
        <dbReference type="SMART" id="SM00470"/>
    </source>
</evidence>
<dbReference type="InterPro" id="IPR050336">
    <property type="entry name" value="Chromosome_partition/occlusion"/>
</dbReference>
<protein>
    <submittedName>
        <fullName evidence="3">ParB N-terminal domain-containing protein</fullName>
    </submittedName>
</protein>
<evidence type="ECO:0000313" key="3">
    <source>
        <dbReference type="EMBL" id="NRF22848.1"/>
    </source>
</evidence>
<feature type="region of interest" description="Disordered" evidence="1">
    <location>
        <begin position="133"/>
        <end position="154"/>
    </location>
</feature>
<dbReference type="InterPro" id="IPR036086">
    <property type="entry name" value="ParB/Sulfiredoxin_sf"/>
</dbReference>
<dbReference type="Pfam" id="PF02195">
    <property type="entry name" value="ParB_N"/>
    <property type="match status" value="1"/>
</dbReference>
<organism evidence="3 4">
    <name type="scientific">Agrobacterium pusense</name>
    <dbReference type="NCBI Taxonomy" id="648995"/>
    <lineage>
        <taxon>Bacteria</taxon>
        <taxon>Pseudomonadati</taxon>
        <taxon>Pseudomonadota</taxon>
        <taxon>Alphaproteobacteria</taxon>
        <taxon>Hyphomicrobiales</taxon>
        <taxon>Rhizobiaceae</taxon>
        <taxon>Rhizobium/Agrobacterium group</taxon>
        <taxon>Agrobacterium</taxon>
    </lineage>
</organism>
<comment type="caution">
    <text evidence="3">The sequence shown here is derived from an EMBL/GenBank/DDBJ whole genome shotgun (WGS) entry which is preliminary data.</text>
</comment>
<accession>A0AA44EQT9</accession>
<reference evidence="3" key="1">
    <citation type="submission" date="2019-07" db="EMBL/GenBank/DDBJ databases">
        <title>FDA dAtabase for Regulatory Grade micrObial Sequences (FDA-ARGOS): Supporting development and validation of Infectious Disease Dx tests.</title>
        <authorList>
            <person name="Bachman M."/>
            <person name="Young C."/>
            <person name="Tallon L."/>
            <person name="Sadzewicz L."/>
            <person name="Vavikolanu K."/>
            <person name="Mehta A."/>
            <person name="Aluvathingal J."/>
            <person name="Nadendla S."/>
            <person name="Nandy P."/>
            <person name="Geyer C."/>
            <person name="Yan Y."/>
            <person name="Sichtig H."/>
        </authorList>
    </citation>
    <scope>NUCLEOTIDE SEQUENCE</scope>
    <source>
        <strain evidence="3">FDAARGOS_618</strain>
    </source>
</reference>
<dbReference type="GO" id="GO:0005694">
    <property type="term" value="C:chromosome"/>
    <property type="evidence" value="ECO:0007669"/>
    <property type="project" value="TreeGrafter"/>
</dbReference>
<dbReference type="Gene3D" id="3.90.1530.30">
    <property type="match status" value="1"/>
</dbReference>
<evidence type="ECO:0000256" key="1">
    <source>
        <dbReference type="SAM" id="MobiDB-lite"/>
    </source>
</evidence>